<keyword evidence="6" id="KW-0255">Endonuclease</keyword>
<keyword evidence="6" id="KW-0378">Hydrolase</keyword>
<comment type="similarity">
    <text evidence="2">Belongs to the MORC ATPase protein family.</text>
</comment>
<dbReference type="Proteomes" id="UP000823388">
    <property type="component" value="Chromosome 4K"/>
</dbReference>
<evidence type="ECO:0000256" key="10">
    <source>
        <dbReference type="ARBA" id="ARBA00023054"/>
    </source>
</evidence>
<dbReference type="GO" id="GO:0006281">
    <property type="term" value="P:DNA repair"/>
    <property type="evidence" value="ECO:0007669"/>
    <property type="project" value="UniProtKB-KW"/>
</dbReference>
<gene>
    <name evidence="16" type="ORF">PVAP13_4KG321600</name>
</gene>
<dbReference type="InterPro" id="IPR011124">
    <property type="entry name" value="Znf_CW"/>
</dbReference>
<keyword evidence="10" id="KW-0175">Coiled coil</keyword>
<accession>A0A8T0TW29</accession>
<evidence type="ECO:0000259" key="15">
    <source>
        <dbReference type="PROSITE" id="PS51050"/>
    </source>
</evidence>
<name>A0A8T0TW29_PANVG</name>
<comment type="subcellular location">
    <subcellularLocation>
        <location evidence="1">Nucleus</location>
    </subcellularLocation>
</comment>
<dbReference type="GO" id="GO:0008270">
    <property type="term" value="F:zinc ion binding"/>
    <property type="evidence" value="ECO:0007669"/>
    <property type="project" value="UniProtKB-KW"/>
</dbReference>
<dbReference type="GO" id="GO:0031349">
    <property type="term" value="P:positive regulation of defense response"/>
    <property type="evidence" value="ECO:0007669"/>
    <property type="project" value="UniProtKB-ARBA"/>
</dbReference>
<feature type="compositionally biased region" description="Basic residues" evidence="14">
    <location>
        <begin position="826"/>
        <end position="840"/>
    </location>
</feature>
<reference evidence="16" key="1">
    <citation type="submission" date="2020-05" db="EMBL/GenBank/DDBJ databases">
        <title>WGS assembly of Panicum virgatum.</title>
        <authorList>
            <person name="Lovell J.T."/>
            <person name="Jenkins J."/>
            <person name="Shu S."/>
            <person name="Juenger T.E."/>
            <person name="Schmutz J."/>
        </authorList>
    </citation>
    <scope>NUCLEOTIDE SEQUENCE</scope>
    <source>
        <strain evidence="16">AP13</strain>
    </source>
</reference>
<dbReference type="EMBL" id="CM029043">
    <property type="protein sequence ID" value="KAG2612914.1"/>
    <property type="molecule type" value="Genomic_DNA"/>
</dbReference>
<feature type="compositionally biased region" description="Basic and acidic residues" evidence="14">
    <location>
        <begin position="717"/>
        <end position="735"/>
    </location>
</feature>
<evidence type="ECO:0000256" key="1">
    <source>
        <dbReference type="ARBA" id="ARBA00004123"/>
    </source>
</evidence>
<evidence type="ECO:0000313" key="16">
    <source>
        <dbReference type="EMBL" id="KAG2612914.1"/>
    </source>
</evidence>
<keyword evidence="4" id="KW-0540">Nuclease</keyword>
<comment type="subunit">
    <text evidence="3">Homodimer.</text>
</comment>
<dbReference type="Pfam" id="PF13589">
    <property type="entry name" value="HATPase_c_3"/>
    <property type="match status" value="1"/>
</dbReference>
<dbReference type="GO" id="GO:0004519">
    <property type="term" value="F:endonuclease activity"/>
    <property type="evidence" value="ECO:0007669"/>
    <property type="project" value="UniProtKB-KW"/>
</dbReference>
<dbReference type="GO" id="GO:0016887">
    <property type="term" value="F:ATP hydrolysis activity"/>
    <property type="evidence" value="ECO:0007669"/>
    <property type="project" value="InterPro"/>
</dbReference>
<keyword evidence="12" id="KW-0234">DNA repair</keyword>
<evidence type="ECO:0000256" key="14">
    <source>
        <dbReference type="SAM" id="MobiDB-lite"/>
    </source>
</evidence>
<keyword evidence="8" id="KW-0863">Zinc-finger</keyword>
<evidence type="ECO:0000256" key="2">
    <source>
        <dbReference type="ARBA" id="ARBA00007845"/>
    </source>
</evidence>
<feature type="compositionally biased region" description="Basic and acidic residues" evidence="14">
    <location>
        <begin position="702"/>
        <end position="711"/>
    </location>
</feature>
<dbReference type="PANTHER" id="PTHR23336">
    <property type="entry name" value="ZINC FINGER CW-TYPE COILED-COIL DOMAIN PROTEIN 3"/>
    <property type="match status" value="1"/>
</dbReference>
<evidence type="ECO:0000256" key="13">
    <source>
        <dbReference type="ARBA" id="ARBA00023242"/>
    </source>
</evidence>
<proteinExistence type="inferred from homology"/>
<dbReference type="GO" id="GO:0005634">
    <property type="term" value="C:nucleus"/>
    <property type="evidence" value="ECO:0007669"/>
    <property type="project" value="UniProtKB-SubCell"/>
</dbReference>
<evidence type="ECO:0000256" key="9">
    <source>
        <dbReference type="ARBA" id="ARBA00022833"/>
    </source>
</evidence>
<evidence type="ECO:0000256" key="11">
    <source>
        <dbReference type="ARBA" id="ARBA00023158"/>
    </source>
</evidence>
<dbReference type="PANTHER" id="PTHR23336:SF11">
    <property type="entry name" value="OS06G0622000 PROTEIN"/>
    <property type="match status" value="1"/>
</dbReference>
<keyword evidence="9" id="KW-0862">Zinc</keyword>
<keyword evidence="17" id="KW-1185">Reference proteome</keyword>
<keyword evidence="11" id="KW-0943">RNA-mediated gene silencing</keyword>
<dbReference type="InterPro" id="IPR036890">
    <property type="entry name" value="HATPase_C_sf"/>
</dbReference>
<feature type="domain" description="CW-type" evidence="15">
    <location>
        <begin position="643"/>
        <end position="693"/>
    </location>
</feature>
<feature type="region of interest" description="Disordered" evidence="14">
    <location>
        <begin position="702"/>
        <end position="735"/>
    </location>
</feature>
<evidence type="ECO:0000256" key="12">
    <source>
        <dbReference type="ARBA" id="ARBA00023204"/>
    </source>
</evidence>
<dbReference type="InterPro" id="IPR041006">
    <property type="entry name" value="Morc_S5"/>
</dbReference>
<evidence type="ECO:0000256" key="3">
    <source>
        <dbReference type="ARBA" id="ARBA00011738"/>
    </source>
</evidence>
<evidence type="ECO:0000256" key="8">
    <source>
        <dbReference type="ARBA" id="ARBA00022771"/>
    </source>
</evidence>
<keyword evidence="7" id="KW-0227">DNA damage</keyword>
<dbReference type="InterPro" id="IPR045261">
    <property type="entry name" value="MORC_ATPase"/>
</dbReference>
<dbReference type="Gene3D" id="3.30.40.100">
    <property type="match status" value="1"/>
</dbReference>
<evidence type="ECO:0000256" key="4">
    <source>
        <dbReference type="ARBA" id="ARBA00022722"/>
    </source>
</evidence>
<dbReference type="GO" id="GO:0031047">
    <property type="term" value="P:regulatory ncRNA-mediated gene silencing"/>
    <property type="evidence" value="ECO:0007669"/>
    <property type="project" value="UniProtKB-KW"/>
</dbReference>
<dbReference type="Pfam" id="PF17942">
    <property type="entry name" value="Morc6_S5"/>
    <property type="match status" value="1"/>
</dbReference>
<protein>
    <recommendedName>
        <fullName evidence="15">CW-type domain-containing protein</fullName>
    </recommendedName>
</protein>
<dbReference type="PROSITE" id="PS51050">
    <property type="entry name" value="ZF_CW"/>
    <property type="match status" value="1"/>
</dbReference>
<dbReference type="AlphaFoldDB" id="A0A8T0TW29"/>
<evidence type="ECO:0000256" key="7">
    <source>
        <dbReference type="ARBA" id="ARBA00022763"/>
    </source>
</evidence>
<feature type="region of interest" description="Disordered" evidence="14">
    <location>
        <begin position="188"/>
        <end position="218"/>
    </location>
</feature>
<dbReference type="SUPFAM" id="SSF55874">
    <property type="entry name" value="ATPase domain of HSP90 chaperone/DNA topoisomerase II/histidine kinase"/>
    <property type="match status" value="1"/>
</dbReference>
<comment type="caution">
    <text evidence="16">The sequence shown here is derived from an EMBL/GenBank/DDBJ whole genome shotgun (WGS) entry which is preliminary data.</text>
</comment>
<keyword evidence="13" id="KW-0539">Nucleus</keyword>
<dbReference type="Gene3D" id="3.30.565.10">
    <property type="entry name" value="Histidine kinase-like ATPase, C-terminal domain"/>
    <property type="match status" value="1"/>
</dbReference>
<organism evidence="16 17">
    <name type="scientific">Panicum virgatum</name>
    <name type="common">Blackwell switchgrass</name>
    <dbReference type="NCBI Taxonomy" id="38727"/>
    <lineage>
        <taxon>Eukaryota</taxon>
        <taxon>Viridiplantae</taxon>
        <taxon>Streptophyta</taxon>
        <taxon>Embryophyta</taxon>
        <taxon>Tracheophyta</taxon>
        <taxon>Spermatophyta</taxon>
        <taxon>Magnoliopsida</taxon>
        <taxon>Liliopsida</taxon>
        <taxon>Poales</taxon>
        <taxon>Poaceae</taxon>
        <taxon>PACMAD clade</taxon>
        <taxon>Panicoideae</taxon>
        <taxon>Panicodae</taxon>
        <taxon>Paniceae</taxon>
        <taxon>Panicinae</taxon>
        <taxon>Panicum</taxon>
        <taxon>Panicum sect. Hiantes</taxon>
    </lineage>
</organism>
<evidence type="ECO:0000313" key="17">
    <source>
        <dbReference type="Proteomes" id="UP000823388"/>
    </source>
</evidence>
<dbReference type="Pfam" id="PF07496">
    <property type="entry name" value="zf-CW"/>
    <property type="match status" value="1"/>
</dbReference>
<evidence type="ECO:0000256" key="5">
    <source>
        <dbReference type="ARBA" id="ARBA00022723"/>
    </source>
</evidence>
<sequence length="840" mass="95033">MGSVTFDLNEQQHENRGGSFNYVLLQKDCKNICRTKVCDLPIEVPFIWSIISFMPTKAYQKRDLPKFSLLPDPEDGHQNSEWGKFLRFLSDNKKAAIARCGSSTFHILPPQSEECSNFSHAVLLYECGRSGPGDCNQMAGTSGRHVNGTAVNSSKRSYKSEVQYGLRNSKPPYFKEEICDSGLNAKEMETSPKHRNPQVTEPHRPVPESSPCESVEDSPRVLNPAVQKRTASPAKSFIVADPSYLRTLSQTHASWIFGAIAELVDNSRDAGASRLNISVESLFSKKAQRKIPVLSVIDDGHGMTYADMMRMISFGHKRPTDHREDQIGRFGIGFKTGAMKLGKDAIVLTQTLSSRSVAFLSQSFNEGKDNLEIPVVAYRKEGQYMEVDLSVQSEATAEYNLNAIKEFSSFNEYFIGEKLGLFGEERTGTQIYIWNLDRWGNDYTLEWNSGKSSENPVHSGRGDILIRSRRVRSRPGQTSNKVPLDYSLQSYLEVMFLNPRMKISVQGSLVKTRPLAKTLNKTSVISGEIMGRTIVLTLGRSKVEWDRTNCGIFLYWHGRLIESYKRVGGQKHSADVGRGVIGVADITNLIDDGDDNSWVLNSKQGFQDCEMYAKLEEWLGKKVDEYWDTHFDNLELRKGDERHKPDSEWVQCYSCRKWRMLNAGFNTNTLPEEWFCYMPPFNGKCEVPEQQMGRGIIVIGEKRSGHDEQNRTARQGETPKKEMRPESLEAEKITQDDGDTKYFMHARFFFRDVCVLESLPIQTRPKIKAMETNSLITFCTQNVWGPLEVNKRNKSSSGTPSKPKDNSDDDLECASSQTEDGAPRPALKRLRRGPAKIYKC</sequence>
<evidence type="ECO:0000256" key="6">
    <source>
        <dbReference type="ARBA" id="ARBA00022759"/>
    </source>
</evidence>
<keyword evidence="5" id="KW-0479">Metal-binding</keyword>
<feature type="region of interest" description="Disordered" evidence="14">
    <location>
        <begin position="789"/>
        <end position="840"/>
    </location>
</feature>